<evidence type="ECO:0000256" key="5">
    <source>
        <dbReference type="SAM" id="Phobius"/>
    </source>
</evidence>
<protein>
    <submittedName>
        <fullName evidence="7">Transposase</fullName>
    </submittedName>
</protein>
<proteinExistence type="inferred from homology"/>
<keyword evidence="5" id="KW-0812">Transmembrane</keyword>
<accession>A0A250KM55</accession>
<feature type="domain" description="Transposase IS4-like" evidence="6">
    <location>
        <begin position="9"/>
        <end position="188"/>
    </location>
</feature>
<reference evidence="7 8" key="1">
    <citation type="submission" date="2016-12" db="EMBL/GenBank/DDBJ databases">
        <title>Genome sequencing of Methylocaldum marinum.</title>
        <authorList>
            <person name="Takeuchi M."/>
            <person name="Kamagata Y."/>
            <person name="Hiraoka S."/>
            <person name="Oshima K."/>
            <person name="Hattori M."/>
            <person name="Iwasaki W."/>
        </authorList>
    </citation>
    <scope>NUCLEOTIDE SEQUENCE [LARGE SCALE GENOMIC DNA]</scope>
    <source>
        <strain evidence="7 8">S8</strain>
    </source>
</reference>
<keyword evidence="3" id="KW-0238">DNA-binding</keyword>
<dbReference type="Gene3D" id="3.90.350.10">
    <property type="entry name" value="Transposase Inhibitor Protein From Tn5, Chain A, domain 1"/>
    <property type="match status" value="1"/>
</dbReference>
<sequence>MAFAVFQANPLAVRVTAGTGSERAELRRFVQPGGFYVFDRGYSDYRLFQDLHDHACSFVGRVQENVAYEVRRERPLTDTDRAAGVIRDVDLRRLGTPHHTRRLPQPFRLVWVSTGRHRVDGTVEPLILVTNRLDLDAELIAVAYRGRWTVELFFRWLMKCVLSCRHLLSQTANGVMFQVYAAIIASLLLSLWIGHAPTKATYEMVCHYLSGWATEEELITYLERMRHKATLSKK</sequence>
<dbReference type="RefSeq" id="WP_232020702.1">
    <property type="nucleotide sequence ID" value="NZ_AP017928.1"/>
</dbReference>
<keyword evidence="8" id="KW-1185">Reference proteome</keyword>
<dbReference type="InterPro" id="IPR047952">
    <property type="entry name" value="Transpos_IS4"/>
</dbReference>
<keyword evidence="4" id="KW-0233">DNA recombination</keyword>
<dbReference type="AlphaFoldDB" id="A0A250KM55"/>
<dbReference type="EMBL" id="AP017928">
    <property type="protein sequence ID" value="BBA32810.1"/>
    <property type="molecule type" value="Genomic_DNA"/>
</dbReference>
<comment type="similarity">
    <text evidence="1">Belongs to the transposase 11 family.</text>
</comment>
<dbReference type="GO" id="GO:0004803">
    <property type="term" value="F:transposase activity"/>
    <property type="evidence" value="ECO:0007669"/>
    <property type="project" value="InterPro"/>
</dbReference>
<gene>
    <name evidence="7" type="ORF">sS8_0845</name>
</gene>
<dbReference type="PANTHER" id="PTHR33258">
    <property type="entry name" value="TRANSPOSASE INSL FOR INSERTION SEQUENCE ELEMENT IS186A-RELATED"/>
    <property type="match status" value="1"/>
</dbReference>
<dbReference type="InterPro" id="IPR012337">
    <property type="entry name" value="RNaseH-like_sf"/>
</dbReference>
<evidence type="ECO:0000256" key="4">
    <source>
        <dbReference type="ARBA" id="ARBA00023172"/>
    </source>
</evidence>
<dbReference type="SUPFAM" id="SSF53098">
    <property type="entry name" value="Ribonuclease H-like"/>
    <property type="match status" value="1"/>
</dbReference>
<evidence type="ECO:0000259" key="6">
    <source>
        <dbReference type="Pfam" id="PF01609"/>
    </source>
</evidence>
<dbReference type="PANTHER" id="PTHR33258:SF1">
    <property type="entry name" value="TRANSPOSASE INSL FOR INSERTION SEQUENCE ELEMENT IS186A-RELATED"/>
    <property type="match status" value="1"/>
</dbReference>
<organism evidence="7 8">
    <name type="scientific">Methylocaldum marinum</name>
    <dbReference type="NCBI Taxonomy" id="1432792"/>
    <lineage>
        <taxon>Bacteria</taxon>
        <taxon>Pseudomonadati</taxon>
        <taxon>Pseudomonadota</taxon>
        <taxon>Gammaproteobacteria</taxon>
        <taxon>Methylococcales</taxon>
        <taxon>Methylococcaceae</taxon>
        <taxon>Methylocaldum</taxon>
    </lineage>
</organism>
<dbReference type="KEGG" id="mmai:sS8_0845"/>
<keyword evidence="2" id="KW-0815">Transposition</keyword>
<keyword evidence="5" id="KW-1133">Transmembrane helix</keyword>
<evidence type="ECO:0000313" key="7">
    <source>
        <dbReference type="EMBL" id="BBA32810.1"/>
    </source>
</evidence>
<dbReference type="GO" id="GO:0006313">
    <property type="term" value="P:DNA transposition"/>
    <property type="evidence" value="ECO:0007669"/>
    <property type="project" value="InterPro"/>
</dbReference>
<dbReference type="InterPro" id="IPR002559">
    <property type="entry name" value="Transposase_11"/>
</dbReference>
<dbReference type="Proteomes" id="UP000266313">
    <property type="component" value="Chromosome"/>
</dbReference>
<evidence type="ECO:0000256" key="1">
    <source>
        <dbReference type="ARBA" id="ARBA00010075"/>
    </source>
</evidence>
<name>A0A250KM55_9GAMM</name>
<dbReference type="Pfam" id="PF01609">
    <property type="entry name" value="DDE_Tnp_1"/>
    <property type="match status" value="1"/>
</dbReference>
<evidence type="ECO:0000313" key="8">
    <source>
        <dbReference type="Proteomes" id="UP000266313"/>
    </source>
</evidence>
<dbReference type="GO" id="GO:0003677">
    <property type="term" value="F:DNA binding"/>
    <property type="evidence" value="ECO:0007669"/>
    <property type="project" value="UniProtKB-KW"/>
</dbReference>
<dbReference type="NCBIfam" id="NF033592">
    <property type="entry name" value="transpos_IS4_1"/>
    <property type="match status" value="1"/>
</dbReference>
<keyword evidence="5" id="KW-0472">Membrane</keyword>
<feature type="transmembrane region" description="Helical" evidence="5">
    <location>
        <begin position="175"/>
        <end position="194"/>
    </location>
</feature>
<evidence type="ECO:0000256" key="3">
    <source>
        <dbReference type="ARBA" id="ARBA00023125"/>
    </source>
</evidence>
<evidence type="ECO:0000256" key="2">
    <source>
        <dbReference type="ARBA" id="ARBA00022578"/>
    </source>
</evidence>